<evidence type="ECO:0000313" key="2">
    <source>
        <dbReference type="EMBL" id="MDX8146912.1"/>
    </source>
</evidence>
<dbReference type="EMBL" id="JAXAVU010000013">
    <property type="protein sequence ID" value="MDX8146912.1"/>
    <property type="molecule type" value="Genomic_DNA"/>
</dbReference>
<keyword evidence="1" id="KW-0472">Membrane</keyword>
<dbReference type="RefSeq" id="WP_319978986.1">
    <property type="nucleotide sequence ID" value="NZ_JAXAVU010000013.1"/>
</dbReference>
<name>A0ABU4V6E7_9PSEU</name>
<evidence type="ECO:0000256" key="1">
    <source>
        <dbReference type="SAM" id="Phobius"/>
    </source>
</evidence>
<feature type="transmembrane region" description="Helical" evidence="1">
    <location>
        <begin position="130"/>
        <end position="150"/>
    </location>
</feature>
<reference evidence="2 3" key="2">
    <citation type="submission" date="2023-11" db="EMBL/GenBank/DDBJ databases">
        <authorList>
            <person name="Lara A.C."/>
            <person name="Chronakova A."/>
        </authorList>
    </citation>
    <scope>NUCLEOTIDE SEQUENCE [LARGE SCALE GENOMIC DNA]</scope>
    <source>
        <strain evidence="2 3">BCCO 10_0061</strain>
    </source>
</reference>
<dbReference type="Proteomes" id="UP001285352">
    <property type="component" value="Unassembled WGS sequence"/>
</dbReference>
<gene>
    <name evidence="2" type="ORF">SK854_32690</name>
</gene>
<feature type="transmembrane region" description="Helical" evidence="1">
    <location>
        <begin position="106"/>
        <end position="124"/>
    </location>
</feature>
<proteinExistence type="predicted"/>
<accession>A0ABU4V6E7</accession>
<evidence type="ECO:0000313" key="3">
    <source>
        <dbReference type="Proteomes" id="UP001285352"/>
    </source>
</evidence>
<organism evidence="2 3">
    <name type="scientific">Lentzea sokolovensis</name>
    <dbReference type="NCBI Taxonomy" id="3095429"/>
    <lineage>
        <taxon>Bacteria</taxon>
        <taxon>Bacillati</taxon>
        <taxon>Actinomycetota</taxon>
        <taxon>Actinomycetes</taxon>
        <taxon>Pseudonocardiales</taxon>
        <taxon>Pseudonocardiaceae</taxon>
        <taxon>Lentzea</taxon>
    </lineage>
</organism>
<protein>
    <submittedName>
        <fullName evidence="2">Uncharacterized protein</fullName>
    </submittedName>
</protein>
<keyword evidence="3" id="KW-1185">Reference proteome</keyword>
<keyword evidence="1" id="KW-1133">Transmembrane helix</keyword>
<reference evidence="2 3" key="1">
    <citation type="submission" date="2023-11" db="EMBL/GenBank/DDBJ databases">
        <title>Lentzea sokolovensis, sp. nov., Lentzea kristufkii, sp. nov., and Lentzea miocenensis, sp. nov., rare actinobacteria from Sokolov Coal Basin, Miocene lacustrine sediment, Czech Republic.</title>
        <authorList>
            <person name="Lara A."/>
            <person name="Kotroba L."/>
            <person name="Nouioui I."/>
            <person name="Neumann-Schaal M."/>
            <person name="Mast Y."/>
            <person name="Chronakova A."/>
        </authorList>
    </citation>
    <scope>NUCLEOTIDE SEQUENCE [LARGE SCALE GENOMIC DNA]</scope>
    <source>
        <strain evidence="2 3">BCCO 10_0061</strain>
    </source>
</reference>
<comment type="caution">
    <text evidence="2">The sequence shown here is derived from an EMBL/GenBank/DDBJ whole genome shotgun (WGS) entry which is preliminary data.</text>
</comment>
<keyword evidence="1" id="KW-0812">Transmembrane</keyword>
<sequence>MGVFAVVAFVVLAPLALVSFVAAFAASTAIGIATAIRSPARQEPAHRTGEDPAHRLYLAGPALQDVVRLSRAAVHATCRRLVALPDQEFPDSMFARMWRRRSIRNLDGPLILPPAGLAGGYALGFLTVTLLIAAVTALHAVLAGTVVLAVRGTACGLRWFEIITLTLRGITTECGTCEQRVRPAYTCACGRVHHDLVPGVLGVFRRTCLCGHRLPVLLLNGKHSLPASCGRCHTPLPPLAQSVPAVHLAIVGGTAGRAAFADAVPAHGILLGEKNSRRRVHLHDVIGDTFEHATVLGLAGGVILVVDPFAGPDPKLVLDRVTEAQTELRGTAIPLAVVLTGTDAPATGDHSMTIRQWLLDHGRVDLVNTARNHFTRVRYFVAADAPWAPVLWLLGHVPPGRSAV</sequence>
<feature type="transmembrane region" description="Helical" evidence="1">
    <location>
        <begin position="6"/>
        <end position="33"/>
    </location>
</feature>